<dbReference type="RefSeq" id="XP_023626861.1">
    <property type="nucleotide sequence ID" value="XM_023771093.1"/>
</dbReference>
<feature type="compositionally biased region" description="Low complexity" evidence="9">
    <location>
        <begin position="245"/>
        <end position="259"/>
    </location>
</feature>
<dbReference type="Pfam" id="PF08528">
    <property type="entry name" value="Whi5"/>
    <property type="match status" value="1"/>
</dbReference>
<keyword evidence="8" id="KW-0539">Nucleus</keyword>
<comment type="similarity">
    <text evidence="3">Belongs to the WHI5/NRM1 family.</text>
</comment>
<feature type="region of interest" description="Disordered" evidence="9">
    <location>
        <begin position="119"/>
        <end position="154"/>
    </location>
</feature>
<evidence type="ECO:0000256" key="1">
    <source>
        <dbReference type="ARBA" id="ARBA00004123"/>
    </source>
</evidence>
<evidence type="ECO:0000256" key="4">
    <source>
        <dbReference type="ARBA" id="ARBA00022490"/>
    </source>
</evidence>
<proteinExistence type="inferred from homology"/>
<evidence type="ECO:0000313" key="10">
    <source>
        <dbReference type="EMBL" id="CZT19971.1"/>
    </source>
</evidence>
<dbReference type="PANTHER" id="PTHR28246:SF1">
    <property type="entry name" value="G1-SPECIFIC TRANSCRIPTIONAL REPRESSOR WHI5-RELATED"/>
    <property type="match status" value="1"/>
</dbReference>
<feature type="compositionally biased region" description="Low complexity" evidence="9">
    <location>
        <begin position="365"/>
        <end position="374"/>
    </location>
</feature>
<evidence type="ECO:0000256" key="6">
    <source>
        <dbReference type="ARBA" id="ARBA00023015"/>
    </source>
</evidence>
<feature type="compositionally biased region" description="Polar residues" evidence="9">
    <location>
        <begin position="1"/>
        <end position="11"/>
    </location>
</feature>
<accession>A0A2D3UTY0</accession>
<dbReference type="STRING" id="112498.A0A2D3UTY0"/>
<feature type="compositionally biased region" description="Low complexity" evidence="9">
    <location>
        <begin position="267"/>
        <end position="279"/>
    </location>
</feature>
<evidence type="ECO:0000313" key="11">
    <source>
        <dbReference type="Proteomes" id="UP000225277"/>
    </source>
</evidence>
<dbReference type="InterPro" id="IPR013734">
    <property type="entry name" value="TF_Nrm1/Whi5"/>
</dbReference>
<feature type="compositionally biased region" description="Low complexity" evidence="9">
    <location>
        <begin position="94"/>
        <end position="105"/>
    </location>
</feature>
<dbReference type="PANTHER" id="PTHR28246">
    <property type="entry name" value="G1-SPECIFIC TRANSCRIPTIONAL REPRESSOR WHI5-RELATED"/>
    <property type="match status" value="1"/>
</dbReference>
<dbReference type="EMBL" id="FJUY01000008">
    <property type="protein sequence ID" value="CZT19971.1"/>
    <property type="molecule type" value="Genomic_DNA"/>
</dbReference>
<feature type="region of interest" description="Disordered" evidence="9">
    <location>
        <begin position="193"/>
        <end position="213"/>
    </location>
</feature>
<reference evidence="10 11" key="1">
    <citation type="submission" date="2016-03" db="EMBL/GenBank/DDBJ databases">
        <authorList>
            <person name="Ploux O."/>
        </authorList>
    </citation>
    <scope>NUCLEOTIDE SEQUENCE [LARGE SCALE GENOMIC DNA]</scope>
    <source>
        <strain evidence="10 11">URUG2</strain>
    </source>
</reference>
<keyword evidence="4" id="KW-0963">Cytoplasm</keyword>
<keyword evidence="11" id="KW-1185">Reference proteome</keyword>
<evidence type="ECO:0000256" key="8">
    <source>
        <dbReference type="ARBA" id="ARBA00023242"/>
    </source>
</evidence>
<evidence type="ECO:0000256" key="5">
    <source>
        <dbReference type="ARBA" id="ARBA00022491"/>
    </source>
</evidence>
<comment type="subcellular location">
    <subcellularLocation>
        <location evidence="2">Cytoplasm</location>
    </subcellularLocation>
    <subcellularLocation>
        <location evidence="1">Nucleus</location>
    </subcellularLocation>
</comment>
<feature type="compositionally biased region" description="Polar residues" evidence="9">
    <location>
        <begin position="33"/>
        <end position="71"/>
    </location>
</feature>
<dbReference type="GO" id="GO:0033309">
    <property type="term" value="C:SBF transcription complex"/>
    <property type="evidence" value="ECO:0007669"/>
    <property type="project" value="TreeGrafter"/>
</dbReference>
<evidence type="ECO:0000256" key="2">
    <source>
        <dbReference type="ARBA" id="ARBA00004496"/>
    </source>
</evidence>
<feature type="compositionally biased region" description="Low complexity" evidence="9">
    <location>
        <begin position="307"/>
        <end position="346"/>
    </location>
</feature>
<dbReference type="Proteomes" id="UP000225277">
    <property type="component" value="Unassembled WGS sequence"/>
</dbReference>
<dbReference type="AlphaFoldDB" id="A0A2D3UTY0"/>
<dbReference type="InterPro" id="IPR039198">
    <property type="entry name" value="Srl3/Whi5"/>
</dbReference>
<evidence type="ECO:0000256" key="7">
    <source>
        <dbReference type="ARBA" id="ARBA00023163"/>
    </source>
</evidence>
<dbReference type="OrthoDB" id="2359117at2759"/>
<keyword evidence="7" id="KW-0804">Transcription</keyword>
<protein>
    <submittedName>
        <fullName evidence="10">Uncharacterized protein</fullName>
    </submittedName>
</protein>
<evidence type="ECO:0000256" key="3">
    <source>
        <dbReference type="ARBA" id="ARBA00006922"/>
    </source>
</evidence>
<gene>
    <name evidence="10" type="ORF">RCC_05828</name>
</gene>
<sequence length="391" mass="42306">METMTARTTYTGELPRAPSYPGELQPEARRTTTRVSEQPPSLSQPASQESFVSSNVSQATQATTHTELTSPSSLSRDDAAANASRALTPEEPSSAHANNHSALASPMSITSPVTVGTKRTANGHVKNAPSLGSNYPIDQRSRRESTASSGSRAGELAASLKERLGYAFLKVQHGWEHKSLNEVEHLAARARNNRASMTQVESRPNTSRLSNGAANLSMYDRIYNTGAQDVSAPPSKRHSGTYHMQYSQPQQPYQPSLQPALDIRPGSSQQSHIQFSSSQPGGYNSTAMSPPRTPSSDHPRRPPTIRTETQTKAAEQEALQALWQLGSPHNSQHPPQSSTSSQQASPLKTPMDLSATPRRVTFARSESNSSTASSGYIHDSRARALDDLENR</sequence>
<keyword evidence="5" id="KW-0678">Repressor</keyword>
<evidence type="ECO:0000256" key="9">
    <source>
        <dbReference type="SAM" id="MobiDB-lite"/>
    </source>
</evidence>
<dbReference type="GO" id="GO:0005737">
    <property type="term" value="C:cytoplasm"/>
    <property type="evidence" value="ECO:0007669"/>
    <property type="project" value="UniProtKB-SubCell"/>
</dbReference>
<dbReference type="GO" id="GO:0000082">
    <property type="term" value="P:G1/S transition of mitotic cell cycle"/>
    <property type="evidence" value="ECO:0007669"/>
    <property type="project" value="InterPro"/>
</dbReference>
<feature type="compositionally biased region" description="Basic and acidic residues" evidence="9">
    <location>
        <begin position="378"/>
        <end position="391"/>
    </location>
</feature>
<name>A0A2D3UTY0_9PEZI</name>
<feature type="region of interest" description="Disordered" evidence="9">
    <location>
        <begin position="227"/>
        <end position="391"/>
    </location>
</feature>
<keyword evidence="6" id="KW-0805">Transcription regulation</keyword>
<dbReference type="GO" id="GO:0003712">
    <property type="term" value="F:transcription coregulator activity"/>
    <property type="evidence" value="ECO:0007669"/>
    <property type="project" value="TreeGrafter"/>
</dbReference>
<feature type="region of interest" description="Disordered" evidence="9">
    <location>
        <begin position="1"/>
        <end position="107"/>
    </location>
</feature>
<dbReference type="GeneID" id="35600978"/>
<organism evidence="10 11">
    <name type="scientific">Ramularia collo-cygni</name>
    <dbReference type="NCBI Taxonomy" id="112498"/>
    <lineage>
        <taxon>Eukaryota</taxon>
        <taxon>Fungi</taxon>
        <taxon>Dikarya</taxon>
        <taxon>Ascomycota</taxon>
        <taxon>Pezizomycotina</taxon>
        <taxon>Dothideomycetes</taxon>
        <taxon>Dothideomycetidae</taxon>
        <taxon>Mycosphaerellales</taxon>
        <taxon>Mycosphaerellaceae</taxon>
        <taxon>Ramularia</taxon>
    </lineage>
</organism>